<reference evidence="2 3" key="1">
    <citation type="journal article" date="2020" name="Genome Biol. Evol.">
        <title>Comparative genomics of strictly vertically transmitted, feminizing microsporidia endosymbionts of amphipod crustaceans.</title>
        <authorList>
            <person name="Cormier A."/>
            <person name="Chebbi M.A."/>
            <person name="Giraud I."/>
            <person name="Wattier R."/>
            <person name="Teixeira M."/>
            <person name="Gilbert C."/>
            <person name="Rigaud T."/>
            <person name="Cordaux R."/>
        </authorList>
    </citation>
    <scope>NUCLEOTIDE SEQUENCE [LARGE SCALE GENOMIC DNA]</scope>
    <source>
        <strain evidence="2 3">Ou3-Ou53</strain>
    </source>
</reference>
<organism evidence="2 3">
    <name type="scientific">Nosema granulosis</name>
    <dbReference type="NCBI Taxonomy" id="83296"/>
    <lineage>
        <taxon>Eukaryota</taxon>
        <taxon>Fungi</taxon>
        <taxon>Fungi incertae sedis</taxon>
        <taxon>Microsporidia</taxon>
        <taxon>Nosematidae</taxon>
        <taxon>Nosema</taxon>
    </lineage>
</organism>
<feature type="chain" id="PRO_5040202039" evidence="1">
    <location>
        <begin position="20"/>
        <end position="459"/>
    </location>
</feature>
<evidence type="ECO:0000313" key="3">
    <source>
        <dbReference type="Proteomes" id="UP000740883"/>
    </source>
</evidence>
<sequence>MNFLLQMLLLCVLTRESILKDFEVDSKDIFQIKQEPKEEPLFDFQLEKGNIIEEQEESTAENKPTIKESFIKGKVCYKEDCIDVKKEDINNDFSVEENPKKKIKYEKEFDIAKTSSILDPKQSFILNNVLAVNNVMKAKTENAILLTEDNLNELMYCCKFSKRIKCFGEIKLLHDICRIFLESIMRYFELSVINRVENLKCKNIEYISLMLFDNLKNVLTIKNSPKKFQVTCFPIVDKEIMNRAEGMVAYLSILYKTSYFLISLDNNGRYIERIANYDYLVYLLLKEIKETRKEIKYLNIVLFLVFYKRKNESDVSINSMDDSYKNKFISKILILLKLAKLASERVEKEISLKRINNTIEHIILFVSHKLITKKMRKYFTKLCNTMDADAINDPIINELSYFLFYVLNQNEKLINFLGHSYKKKITFSNVYDQLNVCYLRMGIDLLNSIKDFVTSNIVD</sequence>
<dbReference type="Proteomes" id="UP000740883">
    <property type="component" value="Unassembled WGS sequence"/>
</dbReference>
<dbReference type="EMBL" id="SBJO01000108">
    <property type="protein sequence ID" value="KAF9763042.1"/>
    <property type="molecule type" value="Genomic_DNA"/>
</dbReference>
<accession>A0A9P6GY85</accession>
<evidence type="ECO:0000256" key="1">
    <source>
        <dbReference type="SAM" id="SignalP"/>
    </source>
</evidence>
<comment type="caution">
    <text evidence="2">The sequence shown here is derived from an EMBL/GenBank/DDBJ whole genome shotgun (WGS) entry which is preliminary data.</text>
</comment>
<feature type="signal peptide" evidence="1">
    <location>
        <begin position="1"/>
        <end position="19"/>
    </location>
</feature>
<proteinExistence type="predicted"/>
<keyword evidence="1" id="KW-0732">Signal</keyword>
<gene>
    <name evidence="2" type="ORF">NGRA_1556</name>
</gene>
<dbReference type="AlphaFoldDB" id="A0A9P6GY85"/>
<keyword evidence="3" id="KW-1185">Reference proteome</keyword>
<protein>
    <submittedName>
        <fullName evidence="2">Uncharacterized protein</fullName>
    </submittedName>
</protein>
<name>A0A9P6GY85_9MICR</name>
<evidence type="ECO:0000313" key="2">
    <source>
        <dbReference type="EMBL" id="KAF9763042.1"/>
    </source>
</evidence>